<organism evidence="7 8">
    <name type="scientific">Apiospora aurea</name>
    <dbReference type="NCBI Taxonomy" id="335848"/>
    <lineage>
        <taxon>Eukaryota</taxon>
        <taxon>Fungi</taxon>
        <taxon>Dikarya</taxon>
        <taxon>Ascomycota</taxon>
        <taxon>Pezizomycotina</taxon>
        <taxon>Sordariomycetes</taxon>
        <taxon>Xylariomycetidae</taxon>
        <taxon>Amphisphaeriales</taxon>
        <taxon>Apiosporaceae</taxon>
        <taxon>Apiospora</taxon>
    </lineage>
</organism>
<proteinExistence type="predicted"/>
<feature type="transmembrane region" description="Helical" evidence="6">
    <location>
        <begin position="174"/>
        <end position="199"/>
    </location>
</feature>
<sequence>MSSGTAPHRPSFKNCVEVSAFCPVQATVLGYYPNLGINAFLCAGFALCVLGLVGTGIWKRTWGYSTALAAGCLLEFVGYIGRVQLSANPWNDKAFQTQICCIILAPTLICISIYLTLKHVTLSISPEISRIRPKLYPLIFVPADVSCLILQAIGGGIAASAGKSNMTLLLQGDRVIIAGIALQVVVLGFFGIMSIDYFIRARSWVKKGGASPEVLALWNDKKFRMFAYAVAVAYTGIFIRCVYRIVEMAGGWGNPIMQDEPSFIVLEGFMILIPVAILTIFTPGVLFPDMAAREAMRFRGKKAKNQHAAAADAEKAEHGASGNGGGVTTSGDVTPNGHNHNTNADAANKNASAASSL</sequence>
<dbReference type="PANTHER" id="PTHR31465:SF8">
    <property type="entry name" value="DOMAIN PROTEIN, PUTATIVE (AFU_ORTHOLOGUE AFUA_6G14140)-RELATED"/>
    <property type="match status" value="1"/>
</dbReference>
<dbReference type="PANTHER" id="PTHR31465">
    <property type="entry name" value="PROTEIN RTA1-RELATED"/>
    <property type="match status" value="1"/>
</dbReference>
<feature type="transmembrane region" description="Helical" evidence="6">
    <location>
        <begin position="35"/>
        <end position="55"/>
    </location>
</feature>
<evidence type="ECO:0000256" key="6">
    <source>
        <dbReference type="SAM" id="Phobius"/>
    </source>
</evidence>
<reference evidence="7 8" key="1">
    <citation type="submission" date="2023-01" db="EMBL/GenBank/DDBJ databases">
        <title>Analysis of 21 Apiospora genomes using comparative genomics revels a genus with tremendous synthesis potential of carbohydrate active enzymes and secondary metabolites.</title>
        <authorList>
            <person name="Sorensen T."/>
        </authorList>
    </citation>
    <scope>NUCLEOTIDE SEQUENCE [LARGE SCALE GENOMIC DNA]</scope>
    <source>
        <strain evidence="7 8">CBS 24483</strain>
    </source>
</reference>
<comment type="caution">
    <text evidence="7">The sequence shown here is derived from an EMBL/GenBank/DDBJ whole genome shotgun (WGS) entry which is preliminary data.</text>
</comment>
<comment type="subcellular location">
    <subcellularLocation>
        <location evidence="1">Membrane</location>
        <topology evidence="1">Multi-pass membrane protein</topology>
    </subcellularLocation>
</comment>
<feature type="transmembrane region" description="Helical" evidence="6">
    <location>
        <begin position="225"/>
        <end position="246"/>
    </location>
</feature>
<keyword evidence="3 6" id="KW-1133">Transmembrane helix</keyword>
<feature type="transmembrane region" description="Helical" evidence="6">
    <location>
        <begin position="94"/>
        <end position="117"/>
    </location>
</feature>
<dbReference type="EMBL" id="JAQQWE010000004">
    <property type="protein sequence ID" value="KAK7956588.1"/>
    <property type="molecule type" value="Genomic_DNA"/>
</dbReference>
<dbReference type="GeneID" id="92075094"/>
<evidence type="ECO:0000313" key="7">
    <source>
        <dbReference type="EMBL" id="KAK7956588.1"/>
    </source>
</evidence>
<evidence type="ECO:0000313" key="8">
    <source>
        <dbReference type="Proteomes" id="UP001391051"/>
    </source>
</evidence>
<evidence type="ECO:0000256" key="4">
    <source>
        <dbReference type="ARBA" id="ARBA00023136"/>
    </source>
</evidence>
<evidence type="ECO:0000256" key="1">
    <source>
        <dbReference type="ARBA" id="ARBA00004141"/>
    </source>
</evidence>
<feature type="region of interest" description="Disordered" evidence="5">
    <location>
        <begin position="307"/>
        <end position="357"/>
    </location>
</feature>
<feature type="transmembrane region" description="Helical" evidence="6">
    <location>
        <begin position="138"/>
        <end position="162"/>
    </location>
</feature>
<name>A0ABR1QIM1_9PEZI</name>
<feature type="compositionally biased region" description="Low complexity" evidence="5">
    <location>
        <begin position="336"/>
        <end position="357"/>
    </location>
</feature>
<accession>A0ABR1QIM1</accession>
<dbReference type="InterPro" id="IPR007568">
    <property type="entry name" value="RTA1"/>
</dbReference>
<keyword evidence="2 6" id="KW-0812">Transmembrane</keyword>
<dbReference type="Proteomes" id="UP001391051">
    <property type="component" value="Unassembled WGS sequence"/>
</dbReference>
<gene>
    <name evidence="7" type="ORF">PG986_005810</name>
</gene>
<feature type="transmembrane region" description="Helical" evidence="6">
    <location>
        <begin position="62"/>
        <end position="82"/>
    </location>
</feature>
<dbReference type="Pfam" id="PF04479">
    <property type="entry name" value="RTA1"/>
    <property type="match status" value="1"/>
</dbReference>
<evidence type="ECO:0000256" key="5">
    <source>
        <dbReference type="SAM" id="MobiDB-lite"/>
    </source>
</evidence>
<dbReference type="RefSeq" id="XP_066701894.1">
    <property type="nucleotide sequence ID" value="XM_066842032.1"/>
</dbReference>
<feature type="transmembrane region" description="Helical" evidence="6">
    <location>
        <begin position="266"/>
        <end position="287"/>
    </location>
</feature>
<keyword evidence="8" id="KW-1185">Reference proteome</keyword>
<protein>
    <submittedName>
        <fullName evidence="7">Phospholipid-translocating ATPase</fullName>
    </submittedName>
</protein>
<evidence type="ECO:0000256" key="2">
    <source>
        <dbReference type="ARBA" id="ARBA00022692"/>
    </source>
</evidence>
<keyword evidence="4 6" id="KW-0472">Membrane</keyword>
<evidence type="ECO:0000256" key="3">
    <source>
        <dbReference type="ARBA" id="ARBA00022989"/>
    </source>
</evidence>